<dbReference type="Gene3D" id="1.10.20.10">
    <property type="entry name" value="Histone, subunit A"/>
    <property type="match status" value="1"/>
</dbReference>
<comment type="caution">
    <text evidence="4">The sequence shown here is derived from an EMBL/GenBank/DDBJ whole genome shotgun (WGS) entry which is preliminary data.</text>
</comment>
<dbReference type="PRINTS" id="PR00615">
    <property type="entry name" value="CCAATSUBUNTA"/>
</dbReference>
<dbReference type="CDD" id="cd22905">
    <property type="entry name" value="HFD_Dr1"/>
    <property type="match status" value="1"/>
</dbReference>
<dbReference type="InterPro" id="IPR009072">
    <property type="entry name" value="Histone-fold"/>
</dbReference>
<dbReference type="Proteomes" id="UP000320333">
    <property type="component" value="Unassembled WGS sequence"/>
</dbReference>
<dbReference type="GO" id="GO:0000122">
    <property type="term" value="P:negative regulation of transcription by RNA polymerase II"/>
    <property type="evidence" value="ECO:0007669"/>
    <property type="project" value="InterPro"/>
</dbReference>
<dbReference type="GO" id="GO:0046982">
    <property type="term" value="F:protein heterodimerization activity"/>
    <property type="evidence" value="ECO:0007669"/>
    <property type="project" value="InterPro"/>
</dbReference>
<gene>
    <name evidence="4" type="ORF">CcCBS67573_g07313</name>
</gene>
<dbReference type="PANTHER" id="PTHR46138">
    <property type="entry name" value="PROTEIN DR1"/>
    <property type="match status" value="1"/>
</dbReference>
<dbReference type="InterPro" id="IPR042225">
    <property type="entry name" value="Ncb2"/>
</dbReference>
<evidence type="ECO:0000256" key="1">
    <source>
        <dbReference type="ARBA" id="ARBA00004123"/>
    </source>
</evidence>
<sequence>MSDDEEDYPTAGAGLDDEEVGLPKTTIAKIIQEVLPNDLWCAKETRDLITDCCLEFVHLISSEANEECEKESKKTITGEHVLAALKSLGFEDYITDVNGALDDHNKLSKERRKRSTKFDNSGISAEEKLRRQEALIEQARLNMMNGMTGEPN</sequence>
<dbReference type="FunFam" id="1.10.20.10:FF:000019">
    <property type="entry name" value="Negative cofactor 2 beta"/>
    <property type="match status" value="1"/>
</dbReference>
<keyword evidence="2" id="KW-0539">Nucleus</keyword>
<dbReference type="EMBL" id="QEAP01000370">
    <property type="protein sequence ID" value="TPX68007.1"/>
    <property type="molecule type" value="Genomic_DNA"/>
</dbReference>
<proteinExistence type="predicted"/>
<dbReference type="STRING" id="246404.A0A507EXC5"/>
<reference evidence="4 5" key="1">
    <citation type="journal article" date="2019" name="Sci. Rep.">
        <title>Comparative genomics of chytrid fungi reveal insights into the obligate biotrophic and pathogenic lifestyle of Synchytrium endobioticum.</title>
        <authorList>
            <person name="van de Vossenberg B.T.L.H."/>
            <person name="Warris S."/>
            <person name="Nguyen H.D.T."/>
            <person name="van Gent-Pelzer M.P.E."/>
            <person name="Joly D.L."/>
            <person name="van de Geest H.C."/>
            <person name="Bonants P.J.M."/>
            <person name="Smith D.S."/>
            <person name="Levesque C.A."/>
            <person name="van der Lee T.A.J."/>
        </authorList>
    </citation>
    <scope>NUCLEOTIDE SEQUENCE [LARGE SCALE GENOMIC DNA]</scope>
    <source>
        <strain evidence="4 5">CBS 675.73</strain>
    </source>
</reference>
<keyword evidence="5" id="KW-1185">Reference proteome</keyword>
<evidence type="ECO:0000259" key="3">
    <source>
        <dbReference type="Pfam" id="PF00808"/>
    </source>
</evidence>
<feature type="domain" description="Transcription factor CBF/NF-Y/archaeal histone" evidence="3">
    <location>
        <begin position="21"/>
        <end position="85"/>
    </location>
</feature>
<dbReference type="Pfam" id="PF00808">
    <property type="entry name" value="CBFD_NFYB_HMF"/>
    <property type="match status" value="1"/>
</dbReference>
<dbReference type="OrthoDB" id="601405at2759"/>
<dbReference type="InterPro" id="IPR003958">
    <property type="entry name" value="CBFA_NFYB_domain"/>
</dbReference>
<organism evidence="4 5">
    <name type="scientific">Chytriomyces confervae</name>
    <dbReference type="NCBI Taxonomy" id="246404"/>
    <lineage>
        <taxon>Eukaryota</taxon>
        <taxon>Fungi</taxon>
        <taxon>Fungi incertae sedis</taxon>
        <taxon>Chytridiomycota</taxon>
        <taxon>Chytridiomycota incertae sedis</taxon>
        <taxon>Chytridiomycetes</taxon>
        <taxon>Chytridiales</taxon>
        <taxon>Chytriomycetaceae</taxon>
        <taxon>Chytriomyces</taxon>
    </lineage>
</organism>
<dbReference type="SUPFAM" id="SSF47113">
    <property type="entry name" value="Histone-fold"/>
    <property type="match status" value="1"/>
</dbReference>
<evidence type="ECO:0000313" key="4">
    <source>
        <dbReference type="EMBL" id="TPX68007.1"/>
    </source>
</evidence>
<dbReference type="PANTHER" id="PTHR46138:SF1">
    <property type="entry name" value="PROTEIN DR1"/>
    <property type="match status" value="1"/>
</dbReference>
<dbReference type="AlphaFoldDB" id="A0A507EXC5"/>
<dbReference type="GO" id="GO:0017054">
    <property type="term" value="C:negative cofactor 2 complex"/>
    <property type="evidence" value="ECO:0007669"/>
    <property type="project" value="InterPro"/>
</dbReference>
<evidence type="ECO:0000313" key="5">
    <source>
        <dbReference type="Proteomes" id="UP000320333"/>
    </source>
</evidence>
<evidence type="ECO:0000256" key="2">
    <source>
        <dbReference type="ARBA" id="ARBA00023242"/>
    </source>
</evidence>
<dbReference type="GO" id="GO:0016251">
    <property type="term" value="F:RNA polymerase II general transcription initiation factor activity"/>
    <property type="evidence" value="ECO:0007669"/>
    <property type="project" value="TreeGrafter"/>
</dbReference>
<protein>
    <recommendedName>
        <fullName evidence="3">Transcription factor CBF/NF-Y/archaeal histone domain-containing protein</fullName>
    </recommendedName>
</protein>
<comment type="subcellular location">
    <subcellularLocation>
        <location evidence="1">Nucleus</location>
    </subcellularLocation>
</comment>
<accession>A0A507EXC5</accession>
<dbReference type="GO" id="GO:0017025">
    <property type="term" value="F:TBP-class protein binding"/>
    <property type="evidence" value="ECO:0007669"/>
    <property type="project" value="TreeGrafter"/>
</dbReference>
<name>A0A507EXC5_9FUNG</name>
<dbReference type="GO" id="GO:0051123">
    <property type="term" value="P:RNA polymerase II preinitiation complex assembly"/>
    <property type="evidence" value="ECO:0007669"/>
    <property type="project" value="TreeGrafter"/>
</dbReference>